<dbReference type="RefSeq" id="XP_004343971.1">
    <property type="nucleotide sequence ID" value="XM_004343921.1"/>
</dbReference>
<evidence type="ECO:0000313" key="5">
    <source>
        <dbReference type="EMBL" id="ELR20568.1"/>
    </source>
</evidence>
<accession>L8H778</accession>
<dbReference type="Proteomes" id="UP000011083">
    <property type="component" value="Unassembled WGS sequence"/>
</dbReference>
<dbReference type="PANTHER" id="PTHR12649">
    <property type="entry name" value="PEPTIDYL-TRNA HYDROLASE 2"/>
    <property type="match status" value="1"/>
</dbReference>
<organism evidence="5 6">
    <name type="scientific">Acanthamoeba castellanii (strain ATCC 30010 / Neff)</name>
    <dbReference type="NCBI Taxonomy" id="1257118"/>
    <lineage>
        <taxon>Eukaryota</taxon>
        <taxon>Amoebozoa</taxon>
        <taxon>Discosea</taxon>
        <taxon>Longamoebia</taxon>
        <taxon>Centramoebida</taxon>
        <taxon>Acanthamoebidae</taxon>
        <taxon>Acanthamoeba</taxon>
    </lineage>
</organism>
<evidence type="ECO:0000313" key="6">
    <source>
        <dbReference type="Proteomes" id="UP000011083"/>
    </source>
</evidence>
<keyword evidence="6" id="KW-1185">Reference proteome</keyword>
<dbReference type="InterPro" id="IPR023476">
    <property type="entry name" value="Pep_tRNA_hydro_II_dom_sf"/>
</dbReference>
<dbReference type="GO" id="GO:0004045">
    <property type="term" value="F:peptidyl-tRNA hydrolase activity"/>
    <property type="evidence" value="ECO:0007669"/>
    <property type="project" value="UniProtKB-EC"/>
</dbReference>
<dbReference type="InterPro" id="IPR002833">
    <property type="entry name" value="PTH2"/>
</dbReference>
<proteinExistence type="inferred from homology"/>
<dbReference type="Gene3D" id="3.40.1490.10">
    <property type="entry name" value="Bit1"/>
    <property type="match status" value="1"/>
</dbReference>
<reference evidence="5 6" key="1">
    <citation type="journal article" date="2013" name="Genome Biol.">
        <title>Genome of Acanthamoeba castellanii highlights extensive lateral gene transfer and early evolution of tyrosine kinase signaling.</title>
        <authorList>
            <person name="Clarke M."/>
            <person name="Lohan A.J."/>
            <person name="Liu B."/>
            <person name="Lagkouvardos I."/>
            <person name="Roy S."/>
            <person name="Zafar N."/>
            <person name="Bertelli C."/>
            <person name="Schilde C."/>
            <person name="Kianianmomeni A."/>
            <person name="Burglin T.R."/>
            <person name="Frech C."/>
            <person name="Turcotte B."/>
            <person name="Kopec K.O."/>
            <person name="Synnott J.M."/>
            <person name="Choo C."/>
            <person name="Paponov I."/>
            <person name="Finkler A."/>
            <person name="Soon Heng Tan C."/>
            <person name="Hutchins A.P."/>
            <person name="Weinmeier T."/>
            <person name="Rattei T."/>
            <person name="Chu J.S."/>
            <person name="Gimenez G."/>
            <person name="Irimia M."/>
            <person name="Rigden D.J."/>
            <person name="Fitzpatrick D.A."/>
            <person name="Lorenzo-Morales J."/>
            <person name="Bateman A."/>
            <person name="Chiu C.H."/>
            <person name="Tang P."/>
            <person name="Hegemann P."/>
            <person name="Fromm H."/>
            <person name="Raoult D."/>
            <person name="Greub G."/>
            <person name="Miranda-Saavedra D."/>
            <person name="Chen N."/>
            <person name="Nash P."/>
            <person name="Ginger M.L."/>
            <person name="Horn M."/>
            <person name="Schaap P."/>
            <person name="Caler L."/>
            <person name="Loftus B."/>
        </authorList>
    </citation>
    <scope>NUCLEOTIDE SEQUENCE [LARGE SCALE GENOMIC DNA]</scope>
    <source>
        <strain evidence="5 6">Neff</strain>
    </source>
</reference>
<name>L8H778_ACACF</name>
<dbReference type="PANTHER" id="PTHR12649:SF11">
    <property type="entry name" value="PEPTIDYL-TRNA HYDROLASE 2, MITOCHONDRIAL"/>
    <property type="match status" value="1"/>
</dbReference>
<protein>
    <recommendedName>
        <fullName evidence="1">peptidyl-tRNA hydrolase</fullName>
        <ecNumber evidence="1">3.1.1.29</ecNumber>
    </recommendedName>
</protein>
<comment type="similarity">
    <text evidence="3">Belongs to the PTH2 family.</text>
</comment>
<comment type="catalytic activity">
    <reaction evidence="4">
        <text>an N-acyl-L-alpha-aminoacyl-tRNA + H2O = an N-acyl-L-amino acid + a tRNA + H(+)</text>
        <dbReference type="Rhea" id="RHEA:54448"/>
        <dbReference type="Rhea" id="RHEA-COMP:10123"/>
        <dbReference type="Rhea" id="RHEA-COMP:13883"/>
        <dbReference type="ChEBI" id="CHEBI:15377"/>
        <dbReference type="ChEBI" id="CHEBI:15378"/>
        <dbReference type="ChEBI" id="CHEBI:59874"/>
        <dbReference type="ChEBI" id="CHEBI:78442"/>
        <dbReference type="ChEBI" id="CHEBI:138191"/>
        <dbReference type="EC" id="3.1.1.29"/>
    </reaction>
</comment>
<gene>
    <name evidence="5" type="ORF">ACA1_052590</name>
</gene>
<evidence type="ECO:0000256" key="1">
    <source>
        <dbReference type="ARBA" id="ARBA00013260"/>
    </source>
</evidence>
<evidence type="ECO:0000256" key="4">
    <source>
        <dbReference type="ARBA" id="ARBA00048707"/>
    </source>
</evidence>
<dbReference type="GeneID" id="14921433"/>
<dbReference type="VEuPathDB" id="AmoebaDB:ACA1_052590"/>
<dbReference type="GO" id="GO:0005829">
    <property type="term" value="C:cytosol"/>
    <property type="evidence" value="ECO:0007669"/>
    <property type="project" value="TreeGrafter"/>
</dbReference>
<dbReference type="Pfam" id="PF01981">
    <property type="entry name" value="PTH2"/>
    <property type="match status" value="1"/>
</dbReference>
<keyword evidence="2 5" id="KW-0378">Hydrolase</keyword>
<dbReference type="KEGG" id="acan:ACA1_052590"/>
<dbReference type="EC" id="3.1.1.29" evidence="1"/>
<dbReference type="AlphaFoldDB" id="L8H778"/>
<dbReference type="EMBL" id="KB007909">
    <property type="protein sequence ID" value="ELR20568.1"/>
    <property type="molecule type" value="Genomic_DNA"/>
</dbReference>
<dbReference type="FunFam" id="3.40.1490.10:FF:000002">
    <property type="entry name" value="Peptidyl-tRNA hydrolase 2, mitochondrial"/>
    <property type="match status" value="1"/>
</dbReference>
<evidence type="ECO:0000256" key="2">
    <source>
        <dbReference type="ARBA" id="ARBA00022801"/>
    </source>
</evidence>
<dbReference type="SUPFAM" id="SSF102462">
    <property type="entry name" value="Peptidyl-tRNA hydrolase II"/>
    <property type="match status" value="1"/>
</dbReference>
<evidence type="ECO:0000256" key="3">
    <source>
        <dbReference type="ARBA" id="ARBA00038050"/>
    </source>
</evidence>
<dbReference type="OrthoDB" id="1733656at2759"/>
<dbReference type="STRING" id="1257118.L8H778"/>
<dbReference type="OMA" id="QCPDEET"/>
<sequence>MKKRLCWRQPSSSLFVIRVAQQSSPMLPQLHHLDAGLASLLASLQQAMTQPSPAHEGAKMVLCVRRDLAMTTGKIAAQCSHATLGLYKTMVAHHSRLLEEWEDSHCPKIALKLDDEKQMYIPEHLLAAMLGLPTHIVSDAGKTQIARGSRKQIDPFSLHCSGVYPNLALNTPKRNTGRKSAVDSVTGELKLL</sequence>